<proteinExistence type="predicted"/>
<dbReference type="SMART" id="SM00248">
    <property type="entry name" value="ANK"/>
    <property type="match status" value="4"/>
</dbReference>
<reference evidence="4 5" key="1">
    <citation type="submission" date="2024-04" db="EMBL/GenBank/DDBJ databases">
        <title>Genome sequencing and assembly of rice foliar adapted Chryseobacterium endophyticum OsEnb-ALM-A6.</title>
        <authorList>
            <person name="Kumar S."/>
            <person name="Javed M."/>
            <person name="Chouhan V."/>
            <person name="Charishma K."/>
            <person name="Patel A."/>
            <person name="Kumar M."/>
            <person name="Sahu K.P."/>
            <person name="Kumar A."/>
        </authorList>
    </citation>
    <scope>NUCLEOTIDE SEQUENCE [LARGE SCALE GENOMIC DNA]</scope>
    <source>
        <strain evidence="4 5">OsEnb-ALM-A6</strain>
    </source>
</reference>
<dbReference type="PANTHER" id="PTHR24198:SF165">
    <property type="entry name" value="ANKYRIN REPEAT-CONTAINING PROTEIN-RELATED"/>
    <property type="match status" value="1"/>
</dbReference>
<dbReference type="Pfam" id="PF00023">
    <property type="entry name" value="Ank"/>
    <property type="match status" value="1"/>
</dbReference>
<accession>A0AAU6WN60</accession>
<sequence>MLNNKNLINIVLILSLLLTFSCNKINRDKAVDKSKLLGADYRLFQDTPAWELAKAVWDNDVAKIDEEVNKNPQILNYQDPKYGKTLLHLSSYNDNYEAFKELLKLGANPDIADSSHCTTPLIEIAQSFDNKLKYAEELIKYKSDINYMECNNGKEEQKTNDTALMAASERGNLELVKLLLKNGAKINFTNSNEEYALSAAVLADKYNVILYLLQQGADCNKVLYKKGGAEDLKNIYFKDWINDDADHSAKEYSAIEELLRKKDVYDILDLYNESIM</sequence>
<dbReference type="PROSITE" id="PS50297">
    <property type="entry name" value="ANK_REP_REGION"/>
    <property type="match status" value="2"/>
</dbReference>
<dbReference type="Proteomes" id="UP001463665">
    <property type="component" value="Chromosome"/>
</dbReference>
<evidence type="ECO:0000256" key="3">
    <source>
        <dbReference type="PROSITE-ProRule" id="PRU00023"/>
    </source>
</evidence>
<feature type="repeat" description="ANK" evidence="3">
    <location>
        <begin position="82"/>
        <end position="114"/>
    </location>
</feature>
<gene>
    <name evidence="4" type="ORF">AAFP95_19875</name>
</gene>
<dbReference type="RefSeq" id="WP_345766240.1">
    <property type="nucleotide sequence ID" value="NZ_CP154834.1"/>
</dbReference>
<dbReference type="PROSITE" id="PS50088">
    <property type="entry name" value="ANK_REPEAT"/>
    <property type="match status" value="2"/>
</dbReference>
<protein>
    <submittedName>
        <fullName evidence="4">Ankyrin repeat domain-containing protein</fullName>
    </submittedName>
</protein>
<feature type="repeat" description="ANK" evidence="3">
    <location>
        <begin position="159"/>
        <end position="191"/>
    </location>
</feature>
<dbReference type="InterPro" id="IPR036770">
    <property type="entry name" value="Ankyrin_rpt-contain_sf"/>
</dbReference>
<keyword evidence="5" id="KW-1185">Reference proteome</keyword>
<organism evidence="4 5">
    <name type="scientific">Chryseobacterium endophyticum</name>
    <dbReference type="NCBI Taxonomy" id="1854762"/>
    <lineage>
        <taxon>Bacteria</taxon>
        <taxon>Pseudomonadati</taxon>
        <taxon>Bacteroidota</taxon>
        <taxon>Flavobacteriia</taxon>
        <taxon>Flavobacteriales</taxon>
        <taxon>Weeksellaceae</taxon>
        <taxon>Chryseobacterium group</taxon>
        <taxon>Chryseobacterium</taxon>
    </lineage>
</organism>
<dbReference type="InterPro" id="IPR002110">
    <property type="entry name" value="Ankyrin_rpt"/>
</dbReference>
<dbReference type="Gene3D" id="1.25.40.20">
    <property type="entry name" value="Ankyrin repeat-containing domain"/>
    <property type="match status" value="2"/>
</dbReference>
<evidence type="ECO:0000256" key="1">
    <source>
        <dbReference type="ARBA" id="ARBA00022737"/>
    </source>
</evidence>
<dbReference type="Pfam" id="PF12796">
    <property type="entry name" value="Ank_2"/>
    <property type="match status" value="1"/>
</dbReference>
<evidence type="ECO:0000313" key="5">
    <source>
        <dbReference type="Proteomes" id="UP001463665"/>
    </source>
</evidence>
<evidence type="ECO:0000313" key="4">
    <source>
        <dbReference type="EMBL" id="XAO73914.1"/>
    </source>
</evidence>
<keyword evidence="2 3" id="KW-0040">ANK repeat</keyword>
<keyword evidence="1" id="KW-0677">Repeat</keyword>
<dbReference type="EMBL" id="CP154834">
    <property type="protein sequence ID" value="XAO73914.1"/>
    <property type="molecule type" value="Genomic_DNA"/>
</dbReference>
<dbReference type="AlphaFoldDB" id="A0AAU6WN60"/>
<evidence type="ECO:0000256" key="2">
    <source>
        <dbReference type="ARBA" id="ARBA00023043"/>
    </source>
</evidence>
<dbReference type="SUPFAM" id="SSF48403">
    <property type="entry name" value="Ankyrin repeat"/>
    <property type="match status" value="1"/>
</dbReference>
<dbReference type="PANTHER" id="PTHR24198">
    <property type="entry name" value="ANKYRIN REPEAT AND PROTEIN KINASE DOMAIN-CONTAINING PROTEIN"/>
    <property type="match status" value="1"/>
</dbReference>
<name>A0AAU6WN60_9FLAO</name>
<dbReference type="PROSITE" id="PS51257">
    <property type="entry name" value="PROKAR_LIPOPROTEIN"/>
    <property type="match status" value="1"/>
</dbReference>